<dbReference type="PANTHER" id="PTHR39664">
    <property type="match status" value="1"/>
</dbReference>
<organism evidence="2 3">
    <name type="scientific">Rhizobium rosettiformans</name>
    <dbReference type="NCBI Taxonomy" id="1368430"/>
    <lineage>
        <taxon>Bacteria</taxon>
        <taxon>Pseudomonadati</taxon>
        <taxon>Pseudomonadota</taxon>
        <taxon>Alphaproteobacteria</taxon>
        <taxon>Hyphomicrobiales</taxon>
        <taxon>Rhizobiaceae</taxon>
        <taxon>Rhizobium/Agrobacterium group</taxon>
        <taxon>Rhizobium</taxon>
    </lineage>
</organism>
<dbReference type="SUPFAM" id="SSF88723">
    <property type="entry name" value="PIN domain-like"/>
    <property type="match status" value="1"/>
</dbReference>
<accession>A0ABX7F1I8</accession>
<reference evidence="2 3" key="1">
    <citation type="submission" date="2018-09" db="EMBL/GenBank/DDBJ databases">
        <title>Rhizobium sp. MAE2-X.</title>
        <authorList>
            <person name="Lee Y."/>
            <person name="Jeon C.O."/>
        </authorList>
    </citation>
    <scope>NUCLEOTIDE SEQUENCE [LARGE SCALE GENOMIC DNA]</scope>
    <source>
        <strain evidence="2 3">MAE2-X</strain>
    </source>
</reference>
<dbReference type="CDD" id="cd18683">
    <property type="entry name" value="PIN_VapC-like"/>
    <property type="match status" value="1"/>
</dbReference>
<dbReference type="Pfam" id="PF01850">
    <property type="entry name" value="PIN"/>
    <property type="match status" value="1"/>
</dbReference>
<gene>
    <name evidence="2" type="ORF">D4A92_19980</name>
</gene>
<dbReference type="InterPro" id="IPR002716">
    <property type="entry name" value="PIN_dom"/>
</dbReference>
<dbReference type="InterPro" id="IPR029060">
    <property type="entry name" value="PIN-like_dom_sf"/>
</dbReference>
<dbReference type="EMBL" id="CP032405">
    <property type="protein sequence ID" value="QRF53566.1"/>
    <property type="molecule type" value="Genomic_DNA"/>
</dbReference>
<sequence length="132" mass="14126">MKIIADTNVLLRAIVGDDVEQSKVALDMLTKAGLVAISPQALCELVWVLDRSYGVQKVDIARVVRSLLETSNVVVDRALAQHGLNVLEQGGDFADGVIAFSGRMMGGEAFVSFDRKAVRIVEDGGNAARLLS</sequence>
<feature type="domain" description="PIN" evidence="1">
    <location>
        <begin position="3"/>
        <end position="120"/>
    </location>
</feature>
<evidence type="ECO:0000259" key="1">
    <source>
        <dbReference type="Pfam" id="PF01850"/>
    </source>
</evidence>
<evidence type="ECO:0000313" key="2">
    <source>
        <dbReference type="EMBL" id="QRF53566.1"/>
    </source>
</evidence>
<dbReference type="Proteomes" id="UP000596351">
    <property type="component" value="Chromosome"/>
</dbReference>
<evidence type="ECO:0000313" key="3">
    <source>
        <dbReference type="Proteomes" id="UP000596351"/>
    </source>
</evidence>
<keyword evidence="3" id="KW-1185">Reference proteome</keyword>
<dbReference type="RefSeq" id="WP_203016821.1">
    <property type="nucleotide sequence ID" value="NZ_CP032405.1"/>
</dbReference>
<dbReference type="PANTHER" id="PTHR39664:SF2">
    <property type="entry name" value="NUCLEIC ACID-BINDING PROTEIN, CONTAINING PIN DOMAIN-RELATED"/>
    <property type="match status" value="1"/>
</dbReference>
<dbReference type="Gene3D" id="3.40.50.1010">
    <property type="entry name" value="5'-nuclease"/>
    <property type="match status" value="1"/>
</dbReference>
<name>A0ABX7F1I8_9HYPH</name>
<protein>
    <submittedName>
        <fullName evidence="2">PIN domain-containing protein</fullName>
    </submittedName>
</protein>
<proteinExistence type="predicted"/>